<sequence>MSKTLKLNVSFDVRAVLTSEDLAHLQKEFDEITNVHIPKLRVLIEREDCPVLRKMFGNGNKPDEVILKVARGKLRHAENITQGTFEDFVYTALKIGLKDSIKGLTDGDKTLTFSPPKFERIHTHCECGLKLINGRCPDKQ</sequence>
<gene>
    <name evidence="1" type="primary">ORF31</name>
</gene>
<accession>E5RV11</accession>
<protein>
    <submittedName>
        <fullName evidence="1">Uncharacterized protein ORF31</fullName>
    </submittedName>
</protein>
<dbReference type="Proteomes" id="UP000008913">
    <property type="component" value="Segment"/>
</dbReference>
<evidence type="ECO:0000313" key="2">
    <source>
        <dbReference type="Proteomes" id="UP000008913"/>
    </source>
</evidence>
<dbReference type="KEGG" id="vg:18559166"/>
<dbReference type="EMBL" id="AB597179">
    <property type="protein sequence ID" value="BAJ51819.1"/>
    <property type="molecule type" value="Genomic_DNA"/>
</dbReference>
<evidence type="ECO:0000313" key="1">
    <source>
        <dbReference type="EMBL" id="BAJ51819.1"/>
    </source>
</evidence>
<reference evidence="1 2" key="1">
    <citation type="submission" date="2010-10" db="EMBL/GenBank/DDBJ databases">
        <title>Genomic analysis of Ralstonia solanacearum phages RSB2 and RSB3.</title>
        <authorList>
            <person name="Kawasaki T."/>
            <person name="Ishikawa H."/>
            <person name="Shimizu M."/>
            <person name="Omoto W."/>
            <person name="Fujie M."/>
            <person name="Yamada T."/>
        </authorList>
    </citation>
    <scope>NUCLEOTIDE SEQUENCE [LARGE SCALE GENOMIC DNA]</scope>
    <source>
        <strain evidence="1">RSB2</strain>
    </source>
</reference>
<organism evidence="1 2">
    <name type="scientific">Ralstonia phage RSB2</name>
    <dbReference type="NCBI Taxonomy" id="913183"/>
    <lineage>
        <taxon>Viruses</taxon>
        <taxon>Duplodnaviria</taxon>
        <taxon>Heunggongvirae</taxon>
        <taxon>Uroviricota</taxon>
        <taxon>Caudoviricetes</taxon>
        <taxon>Autographivirales</taxon>
        <taxon>Autotranscriptaviridae</taxon>
        <taxon>Kelmasvirus</taxon>
        <taxon>Kelmasvirus RSB2</taxon>
    </lineage>
</organism>
<name>E5RV11_9CAUD</name>
<keyword evidence="2" id="KW-1185">Reference proteome</keyword>
<dbReference type="GeneID" id="18559166"/>
<dbReference type="RefSeq" id="YP_009017752.1">
    <property type="nucleotide sequence ID" value="NC_023736.1"/>
</dbReference>
<proteinExistence type="predicted"/>